<feature type="compositionally biased region" description="Basic and acidic residues" evidence="1">
    <location>
        <begin position="387"/>
        <end position="398"/>
    </location>
</feature>
<sequence>MAILDFDKDSEKSIAVHFHNQQLGPDGQPLYFHTPEAPAVIKGYVEFRAAKDTNGDDIVFNFQARAESKWTEQHGKATITFHGLQIMQEQTWDIKLNHKKPKTIAAGVTRYEFEVELQPGLPASLEGKYGWFHYRFAAKLHRGFPHRNMAAKKLVWVYSSTLPDPRTLAVQPPPKVYKQVWNDVLPFSCSIPSDVLYQGQNLPIKVDFGPFLDDSILRGQELIVVSAVIKLKQYTTLIEKKKLLTSKRNRKKAVITLPVNDGWELSSQGFSRTLHVDIPDARTLAATLESDALRKRHTLKLIMMIRTNTTTEKEAKELRMEMDVQVTAPRPEHFQNQQLGLAPPPYQFPDSDDDTSINSSNYEQYRHPQQHELVPKYEASSSSTHSGDTKDVKGGMAY</sequence>
<name>A0A9P5SLT6_9FUNG</name>
<dbReference type="InterPro" id="IPR014756">
    <property type="entry name" value="Ig_E-set"/>
</dbReference>
<evidence type="ECO:0000256" key="1">
    <source>
        <dbReference type="SAM" id="MobiDB-lite"/>
    </source>
</evidence>
<dbReference type="SUPFAM" id="SSF81296">
    <property type="entry name" value="E set domains"/>
    <property type="match status" value="1"/>
</dbReference>
<evidence type="ECO:0000313" key="4">
    <source>
        <dbReference type="Proteomes" id="UP000696485"/>
    </source>
</evidence>
<dbReference type="Proteomes" id="UP000696485">
    <property type="component" value="Unassembled WGS sequence"/>
</dbReference>
<feature type="compositionally biased region" description="Basic and acidic residues" evidence="1">
    <location>
        <begin position="364"/>
        <end position="375"/>
    </location>
</feature>
<feature type="region of interest" description="Disordered" evidence="1">
    <location>
        <begin position="335"/>
        <end position="398"/>
    </location>
</feature>
<dbReference type="AlphaFoldDB" id="A0A9P5SLT6"/>
<dbReference type="InterPro" id="IPR011021">
    <property type="entry name" value="Arrestin-like_N"/>
</dbReference>
<comment type="caution">
    <text evidence="3">The sequence shown here is derived from an EMBL/GenBank/DDBJ whole genome shotgun (WGS) entry which is preliminary data.</text>
</comment>
<organism evidence="3 4">
    <name type="scientific">Podila minutissima</name>
    <dbReference type="NCBI Taxonomy" id="64525"/>
    <lineage>
        <taxon>Eukaryota</taxon>
        <taxon>Fungi</taxon>
        <taxon>Fungi incertae sedis</taxon>
        <taxon>Mucoromycota</taxon>
        <taxon>Mortierellomycotina</taxon>
        <taxon>Mortierellomycetes</taxon>
        <taxon>Mortierellales</taxon>
        <taxon>Mortierellaceae</taxon>
        <taxon>Podila</taxon>
    </lineage>
</organism>
<accession>A0A9P5SLT6</accession>
<dbReference type="InterPro" id="IPR014752">
    <property type="entry name" value="Arrestin-like_C"/>
</dbReference>
<dbReference type="EMBL" id="JAAAUY010000349">
    <property type="protein sequence ID" value="KAF9331097.1"/>
    <property type="molecule type" value="Genomic_DNA"/>
</dbReference>
<evidence type="ECO:0000313" key="3">
    <source>
        <dbReference type="EMBL" id="KAF9331097.1"/>
    </source>
</evidence>
<protein>
    <recommendedName>
        <fullName evidence="2">Arrestin-like N-terminal domain-containing protein</fullName>
    </recommendedName>
</protein>
<gene>
    <name evidence="3" type="ORF">BG006_006013</name>
</gene>
<dbReference type="Pfam" id="PF00339">
    <property type="entry name" value="Arrestin_N"/>
    <property type="match status" value="1"/>
</dbReference>
<feature type="domain" description="Arrestin-like N-terminal" evidence="2">
    <location>
        <begin position="40"/>
        <end position="142"/>
    </location>
</feature>
<proteinExistence type="predicted"/>
<reference evidence="3" key="1">
    <citation type="journal article" date="2020" name="Fungal Divers.">
        <title>Resolving the Mortierellaceae phylogeny through synthesis of multi-gene phylogenetics and phylogenomics.</title>
        <authorList>
            <person name="Vandepol N."/>
            <person name="Liber J."/>
            <person name="Desiro A."/>
            <person name="Na H."/>
            <person name="Kennedy M."/>
            <person name="Barry K."/>
            <person name="Grigoriev I.V."/>
            <person name="Miller A.N."/>
            <person name="O'Donnell K."/>
            <person name="Stajich J.E."/>
            <person name="Bonito G."/>
        </authorList>
    </citation>
    <scope>NUCLEOTIDE SEQUENCE</scope>
    <source>
        <strain evidence="3">NVP1</strain>
    </source>
</reference>
<keyword evidence="4" id="KW-1185">Reference proteome</keyword>
<dbReference type="Gene3D" id="2.60.40.640">
    <property type="match status" value="1"/>
</dbReference>
<evidence type="ECO:0000259" key="2">
    <source>
        <dbReference type="Pfam" id="PF00339"/>
    </source>
</evidence>